<dbReference type="Gene3D" id="3.40.50.1820">
    <property type="entry name" value="alpha/beta hydrolase"/>
    <property type="match status" value="1"/>
</dbReference>
<dbReference type="Proteomes" id="UP000663841">
    <property type="component" value="Unassembled WGS sequence"/>
</dbReference>
<evidence type="ECO:0000313" key="5">
    <source>
        <dbReference type="Proteomes" id="UP000663841"/>
    </source>
</evidence>
<comment type="caution">
    <text evidence="4">The sequence shown here is derived from an EMBL/GenBank/DDBJ whole genome shotgun (WGS) entry which is preliminary data.</text>
</comment>
<accession>A0A8H3B3X9</accession>
<dbReference type="Pfam" id="PF00620">
    <property type="entry name" value="RhoGAP"/>
    <property type="match status" value="1"/>
</dbReference>
<evidence type="ECO:0000256" key="1">
    <source>
        <dbReference type="ARBA" id="ARBA00022468"/>
    </source>
</evidence>
<dbReference type="SUPFAM" id="SSF53474">
    <property type="entry name" value="alpha/beta-Hydrolases"/>
    <property type="match status" value="1"/>
</dbReference>
<evidence type="ECO:0000313" key="4">
    <source>
        <dbReference type="EMBL" id="CAE6446881.1"/>
    </source>
</evidence>
<dbReference type="EMBL" id="CAJMWW010000115">
    <property type="protein sequence ID" value="CAE6446881.1"/>
    <property type="molecule type" value="Genomic_DNA"/>
</dbReference>
<feature type="compositionally biased region" description="Basic residues" evidence="2">
    <location>
        <begin position="278"/>
        <end position="287"/>
    </location>
</feature>
<dbReference type="PROSITE" id="PS50238">
    <property type="entry name" value="RHOGAP"/>
    <property type="match status" value="1"/>
</dbReference>
<dbReference type="SUPFAM" id="SSF48350">
    <property type="entry name" value="GTPase activation domain, GAP"/>
    <property type="match status" value="1"/>
</dbReference>
<dbReference type="InterPro" id="IPR003140">
    <property type="entry name" value="PLipase/COase/thioEstase"/>
</dbReference>
<proteinExistence type="predicted"/>
<dbReference type="InterPro" id="IPR051025">
    <property type="entry name" value="RhoGAP"/>
</dbReference>
<dbReference type="GO" id="GO:0060237">
    <property type="term" value="P:regulation of fungal-type cell wall organization"/>
    <property type="evidence" value="ECO:0007669"/>
    <property type="project" value="TreeGrafter"/>
</dbReference>
<dbReference type="Pfam" id="PF02230">
    <property type="entry name" value="Abhydrolase_2"/>
    <property type="match status" value="1"/>
</dbReference>
<protein>
    <recommendedName>
        <fullName evidence="3">Rho-GAP domain-containing protein</fullName>
    </recommendedName>
</protein>
<dbReference type="AlphaFoldDB" id="A0A8H3B3X9"/>
<dbReference type="GO" id="GO:0007165">
    <property type="term" value="P:signal transduction"/>
    <property type="evidence" value="ECO:0007669"/>
    <property type="project" value="InterPro"/>
</dbReference>
<name>A0A8H3B3X9_9AGAM</name>
<reference evidence="4" key="1">
    <citation type="submission" date="2021-01" db="EMBL/GenBank/DDBJ databases">
        <authorList>
            <person name="Kaushik A."/>
        </authorList>
    </citation>
    <scope>NUCLEOTIDE SEQUENCE</scope>
    <source>
        <strain evidence="4">AG3-T5</strain>
    </source>
</reference>
<dbReference type="SMART" id="SM00324">
    <property type="entry name" value="RhoGAP"/>
    <property type="match status" value="1"/>
</dbReference>
<gene>
    <name evidence="4" type="ORF">RDB_LOCUS113260</name>
</gene>
<feature type="compositionally biased region" description="Low complexity" evidence="2">
    <location>
        <begin position="766"/>
        <end position="778"/>
    </location>
</feature>
<feature type="domain" description="Rho-GAP" evidence="3">
    <location>
        <begin position="413"/>
        <end position="626"/>
    </location>
</feature>
<sequence length="812" mass="88560">MAETRELSVAPSIVDPVVRKVRPTRAGVGLECVYSPSDDGVDENLLIVLHGLGDTMVPFVRMAQQLKLPQTATLVVQAPDLIPFLEEGEEMYQWYTSFTSLGELIERPNPLPAVEKIHRMVEYLKTCQWPTARIHLFGFAQGGSVALESALRLPGGLKSVVSVGGELVESPMRAGPGSGTRVLYVGPSADGGLRKGFTSVRMEKLDSVRMLRGQGEWSTVMRFWSEVLERRGPEGEGIHQVLINPPLSTYARILAKFRRQASEGQVVPIAVSGPSAVKPRRTLRKRTSQSIRPTTPPPVAPKRRVSPVHRTTSPVPFHPPTIASHIPPPAPIPVPTPVLSPRRPRTGTGTGTGTDMHRPASPPATKQNLKSWWKQFKNAQGAILKRDPDELVKHTPHTVFGIPLRESLRYASVQISTANPQGELYVWGYIPVVVAKCGLFLKENATEVEGVFRINGSNKRMRDLQSIFESPPRYGKDLNWKHESYTSHDVASVFRRYLTQMPEPVIPTEQYHAFRAALAAKSKGEAEVIQTYRKLIREMPRANQYLLLYVLDLLSVFARKSDKNLMTESSTPLVLPTPPRSPSFADLAVIFRPGILSLPAHEMKPSEHALSQEVLVFLIQHQDHFMLDPPARGDSIMLSAGMSPGIERGTYLSQPGQFSPGVERPGYIVPSDSDEDPPPGGYTLVERRRDPTASTITRRRSLNEPTALGPLTTEPESIGSESPVTGESGGKVKRSRTVPSQRGGSVLESSGGQRRARRLDTVGSVGSTIESGIASSIGSGVGGSAIDRDSAATPTSTRAVVNAVPPPNTTSS</sequence>
<dbReference type="PANTHER" id="PTHR15228">
    <property type="entry name" value="SPERMATHECAL PHYSIOLOGY VARIANT"/>
    <property type="match status" value="1"/>
</dbReference>
<evidence type="ECO:0000259" key="3">
    <source>
        <dbReference type="PROSITE" id="PS50238"/>
    </source>
</evidence>
<feature type="region of interest" description="Disordered" evidence="2">
    <location>
        <begin position="647"/>
        <end position="812"/>
    </location>
</feature>
<organism evidence="4 5">
    <name type="scientific">Rhizoctonia solani</name>
    <dbReference type="NCBI Taxonomy" id="456999"/>
    <lineage>
        <taxon>Eukaryota</taxon>
        <taxon>Fungi</taxon>
        <taxon>Dikarya</taxon>
        <taxon>Basidiomycota</taxon>
        <taxon>Agaricomycotina</taxon>
        <taxon>Agaricomycetes</taxon>
        <taxon>Cantharellales</taxon>
        <taxon>Ceratobasidiaceae</taxon>
        <taxon>Rhizoctonia</taxon>
    </lineage>
</organism>
<evidence type="ECO:0000256" key="2">
    <source>
        <dbReference type="SAM" id="MobiDB-lite"/>
    </source>
</evidence>
<feature type="compositionally biased region" description="Polar residues" evidence="2">
    <location>
        <begin position="737"/>
        <end position="752"/>
    </location>
</feature>
<feature type="region of interest" description="Disordered" evidence="2">
    <location>
        <begin position="277"/>
        <end position="311"/>
    </location>
</feature>
<dbReference type="GO" id="GO:0016787">
    <property type="term" value="F:hydrolase activity"/>
    <property type="evidence" value="ECO:0007669"/>
    <property type="project" value="InterPro"/>
</dbReference>
<dbReference type="InterPro" id="IPR029058">
    <property type="entry name" value="AB_hydrolase_fold"/>
</dbReference>
<feature type="region of interest" description="Disordered" evidence="2">
    <location>
        <begin position="334"/>
        <end position="367"/>
    </location>
</feature>
<dbReference type="GO" id="GO:0005938">
    <property type="term" value="C:cell cortex"/>
    <property type="evidence" value="ECO:0007669"/>
    <property type="project" value="TreeGrafter"/>
</dbReference>
<keyword evidence="1" id="KW-0343">GTPase activation</keyword>
<dbReference type="InterPro" id="IPR000198">
    <property type="entry name" value="RhoGAP_dom"/>
</dbReference>
<dbReference type="Gene3D" id="1.10.555.10">
    <property type="entry name" value="Rho GTPase activation protein"/>
    <property type="match status" value="1"/>
</dbReference>
<dbReference type="InterPro" id="IPR008936">
    <property type="entry name" value="Rho_GTPase_activation_prot"/>
</dbReference>
<dbReference type="PANTHER" id="PTHR15228:SF25">
    <property type="entry name" value="F-BAR DOMAIN-CONTAINING PROTEIN"/>
    <property type="match status" value="1"/>
</dbReference>
<dbReference type="GO" id="GO:0005096">
    <property type="term" value="F:GTPase activator activity"/>
    <property type="evidence" value="ECO:0007669"/>
    <property type="project" value="UniProtKB-KW"/>
</dbReference>